<dbReference type="EMBL" id="QGKX02001347">
    <property type="protein sequence ID" value="KAF3522501.1"/>
    <property type="molecule type" value="Genomic_DNA"/>
</dbReference>
<dbReference type="AlphaFoldDB" id="A0A8S9PSE0"/>
<name>A0A8S9PSE0_BRACR</name>
<proteinExistence type="predicted"/>
<evidence type="ECO:0000313" key="1">
    <source>
        <dbReference type="EMBL" id="KAF3522501.1"/>
    </source>
</evidence>
<comment type="caution">
    <text evidence="1">The sequence shown here is derived from an EMBL/GenBank/DDBJ whole genome shotgun (WGS) entry which is preliminary data.</text>
</comment>
<sequence>MKVYDIVSLVTQRGPVVRVVSFSSMYYPHRVCRMATANHKVKGVNFVFNEQKAKRSEDTLFHITSECWKSTRLGCPRQQGGWGFLTRHPVLNDVASFI</sequence>
<organism evidence="1 2">
    <name type="scientific">Brassica cretica</name>
    <name type="common">Mustard</name>
    <dbReference type="NCBI Taxonomy" id="69181"/>
    <lineage>
        <taxon>Eukaryota</taxon>
        <taxon>Viridiplantae</taxon>
        <taxon>Streptophyta</taxon>
        <taxon>Embryophyta</taxon>
        <taxon>Tracheophyta</taxon>
        <taxon>Spermatophyta</taxon>
        <taxon>Magnoliopsida</taxon>
        <taxon>eudicotyledons</taxon>
        <taxon>Gunneridae</taxon>
        <taxon>Pentapetalae</taxon>
        <taxon>rosids</taxon>
        <taxon>malvids</taxon>
        <taxon>Brassicales</taxon>
        <taxon>Brassicaceae</taxon>
        <taxon>Brassiceae</taxon>
        <taxon>Brassica</taxon>
    </lineage>
</organism>
<protein>
    <submittedName>
        <fullName evidence="1">Uncharacterized protein</fullName>
    </submittedName>
</protein>
<accession>A0A8S9PSE0</accession>
<dbReference type="Proteomes" id="UP000712600">
    <property type="component" value="Unassembled WGS sequence"/>
</dbReference>
<reference evidence="1" key="1">
    <citation type="submission" date="2019-12" db="EMBL/GenBank/DDBJ databases">
        <title>Genome sequencing and annotation of Brassica cretica.</title>
        <authorList>
            <person name="Studholme D.J."/>
            <person name="Sarris P."/>
        </authorList>
    </citation>
    <scope>NUCLEOTIDE SEQUENCE</scope>
    <source>
        <strain evidence="1">PFS-109/04</strain>
        <tissue evidence="1">Leaf</tissue>
    </source>
</reference>
<evidence type="ECO:0000313" key="2">
    <source>
        <dbReference type="Proteomes" id="UP000712600"/>
    </source>
</evidence>
<gene>
    <name evidence="1" type="ORF">F2Q69_00051255</name>
</gene>